<dbReference type="SUPFAM" id="SSF55073">
    <property type="entry name" value="Nucleotide cyclase"/>
    <property type="match status" value="2"/>
</dbReference>
<feature type="domain" description="Guanylate cyclase" evidence="4">
    <location>
        <begin position="33"/>
        <end position="92"/>
    </location>
</feature>
<dbReference type="PANTHER" id="PTHR16305">
    <property type="entry name" value="TESTICULAR SOLUBLE ADENYLYL CYCLASE"/>
    <property type="match status" value="1"/>
</dbReference>
<dbReference type="OrthoDB" id="194468at2759"/>
<proteinExistence type="predicted"/>
<feature type="compositionally biased region" description="Polar residues" evidence="3">
    <location>
        <begin position="365"/>
        <end position="374"/>
    </location>
</feature>
<keyword evidence="6" id="KW-1185">Reference proteome</keyword>
<dbReference type="Gene3D" id="3.30.70.1230">
    <property type="entry name" value="Nucleotide cyclase"/>
    <property type="match status" value="2"/>
</dbReference>
<dbReference type="EMBL" id="MCGT01000024">
    <property type="protein sequence ID" value="ORX50236.1"/>
    <property type="molecule type" value="Genomic_DNA"/>
</dbReference>
<protein>
    <recommendedName>
        <fullName evidence="4">Guanylate cyclase domain-containing protein</fullName>
    </recommendedName>
</protein>
<dbReference type="GO" id="GO:0035556">
    <property type="term" value="P:intracellular signal transduction"/>
    <property type="evidence" value="ECO:0007669"/>
    <property type="project" value="InterPro"/>
</dbReference>
<keyword evidence="1" id="KW-0547">Nucleotide-binding</keyword>
<gene>
    <name evidence="5" type="ORF">DM01DRAFT_1409225</name>
</gene>
<dbReference type="SUPFAM" id="SSF52540">
    <property type="entry name" value="P-loop containing nucleoside triphosphate hydrolases"/>
    <property type="match status" value="1"/>
</dbReference>
<sequence>MFNIAPFITKYVRSLHAKDDRISIPYSKTQFGVVLMADVVGFSKLTTFANERGDSSPEAIASEIGDYMGECIKIIEFYGGDVVKFLGDAVLVCFQDMPDGNRRSSADTAISDDDRVEMSDRRKHVLLRQAMECGLQLLARQSHFRVYLTAEEIARHRAPDGSIERRHDPSNKKDSATSVLASSLYDEHGDDNHPREMMQPAPPPVPLSSVSSPSNAKRTIPPPANILPITLDKTDEKQPALPSSPLSLRHPSLQPVIIAPDDSADLPPESRKSSMGQNFLDTLNPFKRRPSSESLWNKFAVTDKRRGSSISSSGRTDDSFVATKNITSIDLELHIALSCGNVTNIIIGDMDPSEELANIPLIYPQSTTADTSPTNPTPHPETPGNTNANNVDENYFLRYHGRLEYAIGGEAVDSLAAALNSSRAGEICLTPAAFECIHQQQQTANIPYDIRDGNYVIKGFDWMEKKNGKSKKSTPLAHSQDAYLMERPLLLNQASQLKIEPLIPRIRDTSQLTLNDETSLQYFKYLNRSSLYRLQQGKGTFPAQVRDVTIMFVSLGKIDVQTPDGLQLAQNALADVIDVSVINEGILQQFAIDDKGATVLCVYGLPPMSHENEPVFAAKAAVQLRDSYRQKFPDMNFSISLSSGSIFNAVMPQDSPYRRDAAISGDAIVVAVRMLKFPFANHNIVCDLNTKKQIGWRCEFQGFGNHSVKGKKAPMPIYGLKNFGTSKAKQISLTGSTTSQEFFGYKVEMDDALQFVRDWDRQPNSHLIVVMGSSGSGKSLFCHTLQSRCPSPARNKVCWTVSTEVEKSTKYYMTKNLVLTLLEIMDSDLIPPINPLSEAETSTDDVSDQSFAATMLASHQRLSTLLMSQDLERDNKLELPMDRAADRPPTPPMDDCPSHPSQESHESLQEKGPASIHHSVSSTPSNTPLFHSKDVNLKLLQQVRRCLVKFNEREALLPLFRDLNIGLNDLEENKYTRNLDSRGRDILLNGLILRMVDHVSHYVNLIFVCDDMQWADQASIRLLFLVHEECPRVLMVFASRLPADYDLSFIDDFYRVGSHAEIALNGLDSLDIADIIIRSFGPGVTHVDPSIIKVVQERTKGNPLYVTNLAVVMKDFQQVTVEDGELRPTGNQLELENFLGEVDYRRIVMMQYDRLNANYQEFLTVASCLDQYFTIYEVGAAIQPSNSIFQHSDLQLVQKLIRRYDVYKFLQYSVDGSGTATPSNEQEQSHGLTVIIPSSLSSLSNLHNLNDTSPTSSDDAAEYSFLHDTIPKAIYETVSFERRINLHRQLANYYERNLTSDNQAQILGKVTRHYLQTDNRCKQVYYLEELANLNMRSYLLLEATEQLKKILTILDENDDLASGFSRLHYSDIYYRLGVCYTMRTDPEQGEKYLTIALDYLDQDIPRGSDSLVTARIWVNTFKQYKHRFWPKLLSHLTERKYKPEICTRIIDIMRQLSNIYMYTGNMTLFTYTSLVGVNTCESLGNIGPTYTLFLARYALVCWLHEKRKHSIYYLSRALTCISNNYDADTLTVCALLCFAAGKFKDTRVVTYQAIKGATTFGVVTDFQAFYRAVGILITTWIFEGTLDSQAQDRQLLKTMYRAARSNKDDDAIAWVRVYHVSNALITNRLDMCTDIVKHFQSDLQDNFNYKVVAISGLLFCYYTRLRRYDQARTYFDIFLSSLGTISLSASIYPTYGLIFATMALYELLEDKDNTIVSINGRGTSDQFTSDMAKLNNVFQRVKIWEFTEPSLYLARAFPYIATGRIVEGYMVLRHGTIEMKFIHEIRFLKAYYCSILGKYAFSPKDRIEWTEIAKTEFERINIASAVYCNPDPQNLYNLCTPADCINVSTRSDDTV</sequence>
<dbReference type="Proteomes" id="UP000242146">
    <property type="component" value="Unassembled WGS sequence"/>
</dbReference>
<name>A0A1X2GC13_9FUNG</name>
<dbReference type="InterPro" id="IPR027417">
    <property type="entry name" value="P-loop_NTPase"/>
</dbReference>
<keyword evidence="2" id="KW-0067">ATP-binding</keyword>
<evidence type="ECO:0000259" key="4">
    <source>
        <dbReference type="PROSITE" id="PS50125"/>
    </source>
</evidence>
<feature type="region of interest" description="Disordered" evidence="3">
    <location>
        <begin position="365"/>
        <end position="390"/>
    </location>
</feature>
<organism evidence="5 6">
    <name type="scientific">Hesseltinella vesiculosa</name>
    <dbReference type="NCBI Taxonomy" id="101127"/>
    <lineage>
        <taxon>Eukaryota</taxon>
        <taxon>Fungi</taxon>
        <taxon>Fungi incertae sedis</taxon>
        <taxon>Mucoromycota</taxon>
        <taxon>Mucoromycotina</taxon>
        <taxon>Mucoromycetes</taxon>
        <taxon>Mucorales</taxon>
        <taxon>Cunninghamellaceae</taxon>
        <taxon>Hesseltinella</taxon>
    </lineage>
</organism>
<dbReference type="GO" id="GO:0005524">
    <property type="term" value="F:ATP binding"/>
    <property type="evidence" value="ECO:0007669"/>
    <property type="project" value="UniProtKB-KW"/>
</dbReference>
<reference evidence="5 6" key="1">
    <citation type="submission" date="2016-07" db="EMBL/GenBank/DDBJ databases">
        <title>Pervasive Adenine N6-methylation of Active Genes in Fungi.</title>
        <authorList>
            <consortium name="DOE Joint Genome Institute"/>
            <person name="Mondo S.J."/>
            <person name="Dannebaum R.O."/>
            <person name="Kuo R.C."/>
            <person name="Labutti K."/>
            <person name="Haridas S."/>
            <person name="Kuo A."/>
            <person name="Salamov A."/>
            <person name="Ahrendt S.R."/>
            <person name="Lipzen A."/>
            <person name="Sullivan W."/>
            <person name="Andreopoulos W.B."/>
            <person name="Clum A."/>
            <person name="Lindquist E."/>
            <person name="Daum C."/>
            <person name="Ramamoorthy G.K."/>
            <person name="Gryganskyi A."/>
            <person name="Culley D."/>
            <person name="Magnuson J.K."/>
            <person name="James T.Y."/>
            <person name="O'Malley M.A."/>
            <person name="Stajich J.E."/>
            <person name="Spatafora J.W."/>
            <person name="Visel A."/>
            <person name="Grigoriev I.V."/>
        </authorList>
    </citation>
    <scope>NUCLEOTIDE SEQUENCE [LARGE SCALE GENOMIC DNA]</scope>
    <source>
        <strain evidence="5 6">NRRL 3301</strain>
    </source>
</reference>
<dbReference type="InterPro" id="IPR029787">
    <property type="entry name" value="Nucleotide_cyclase"/>
</dbReference>
<comment type="caution">
    <text evidence="5">The sequence shown here is derived from an EMBL/GenBank/DDBJ whole genome shotgun (WGS) entry which is preliminary data.</text>
</comment>
<evidence type="ECO:0000256" key="3">
    <source>
        <dbReference type="SAM" id="MobiDB-lite"/>
    </source>
</evidence>
<dbReference type="Gene3D" id="1.25.40.10">
    <property type="entry name" value="Tetratricopeptide repeat domain"/>
    <property type="match status" value="1"/>
</dbReference>
<dbReference type="STRING" id="101127.A0A1X2GC13"/>
<evidence type="ECO:0000256" key="1">
    <source>
        <dbReference type="ARBA" id="ARBA00022741"/>
    </source>
</evidence>
<evidence type="ECO:0000313" key="6">
    <source>
        <dbReference type="Proteomes" id="UP000242146"/>
    </source>
</evidence>
<feature type="region of interest" description="Disordered" evidence="3">
    <location>
        <begin position="266"/>
        <end position="286"/>
    </location>
</feature>
<feature type="compositionally biased region" description="Basic and acidic residues" evidence="3">
    <location>
        <begin position="185"/>
        <end position="196"/>
    </location>
</feature>
<dbReference type="GO" id="GO:0009190">
    <property type="term" value="P:cyclic nucleotide biosynthetic process"/>
    <property type="evidence" value="ECO:0007669"/>
    <property type="project" value="InterPro"/>
</dbReference>
<evidence type="ECO:0000313" key="5">
    <source>
        <dbReference type="EMBL" id="ORX50236.1"/>
    </source>
</evidence>
<accession>A0A1X2GC13</accession>
<dbReference type="InterPro" id="IPR011990">
    <property type="entry name" value="TPR-like_helical_dom_sf"/>
</dbReference>
<dbReference type="SUPFAM" id="SSF48452">
    <property type="entry name" value="TPR-like"/>
    <property type="match status" value="1"/>
</dbReference>
<dbReference type="InterPro" id="IPR001054">
    <property type="entry name" value="A/G_cyclase"/>
</dbReference>
<feature type="region of interest" description="Disordered" evidence="3">
    <location>
        <begin position="882"/>
        <end position="927"/>
    </location>
</feature>
<feature type="compositionally biased region" description="Polar residues" evidence="3">
    <location>
        <begin position="918"/>
        <end position="927"/>
    </location>
</feature>
<dbReference type="PROSITE" id="PS50125">
    <property type="entry name" value="GUANYLATE_CYCLASE_2"/>
    <property type="match status" value="1"/>
</dbReference>
<dbReference type="PANTHER" id="PTHR16305:SF28">
    <property type="entry name" value="GUANYLATE CYCLASE DOMAIN-CONTAINING PROTEIN"/>
    <property type="match status" value="1"/>
</dbReference>
<feature type="region of interest" description="Disordered" evidence="3">
    <location>
        <begin position="185"/>
        <end position="225"/>
    </location>
</feature>
<evidence type="ECO:0000256" key="2">
    <source>
        <dbReference type="ARBA" id="ARBA00022840"/>
    </source>
</evidence>
<dbReference type="GO" id="GO:0004016">
    <property type="term" value="F:adenylate cyclase activity"/>
    <property type="evidence" value="ECO:0007669"/>
    <property type="project" value="TreeGrafter"/>
</dbReference>
<dbReference type="GO" id="GO:0005737">
    <property type="term" value="C:cytoplasm"/>
    <property type="evidence" value="ECO:0007669"/>
    <property type="project" value="TreeGrafter"/>
</dbReference>